<reference evidence="2" key="1">
    <citation type="submission" date="2011-06" db="EMBL/GenBank/DDBJ databases">
        <authorList>
            <consortium name="US DOE Joint Genome Institute (JGI-PGF)"/>
            <person name="Lucas S."/>
            <person name="Han J."/>
            <person name="Lapidus A."/>
            <person name="Cheng J.-F."/>
            <person name="Goodwin L."/>
            <person name="Pitluck S."/>
            <person name="Peters L."/>
            <person name="Land M.L."/>
            <person name="Hauser L."/>
            <person name="Vogl K."/>
            <person name="Liu Z."/>
            <person name="Overmann J."/>
            <person name="Frigaard N.-U."/>
            <person name="Bryant D.A."/>
            <person name="Woyke T.J."/>
        </authorList>
    </citation>
    <scope>NUCLEOTIDE SEQUENCE [LARGE SCALE GENOMIC DNA]</scope>
    <source>
        <strain evidence="2">970</strain>
    </source>
</reference>
<proteinExistence type="predicted"/>
<dbReference type="OrthoDB" id="6945410at2"/>
<protein>
    <recommendedName>
        <fullName evidence="3">CD-NTase associated protein 4-like DNA endonuclease domain-containing protein</fullName>
    </recommendedName>
</protein>
<sequence length="298" mass="34020">MDLVEFVENRFGVKCAGSLGRIRVGGDSNQKGGLYEDFFAVSLSCSLASQEQELEQYQIAAQEVAFVDDLCIRDYSRNTKTNYQAKNSSGKAAQWTPHIERMFRYQRRIDEEFFKFEKSVQVLLVSCKEIASANSQKIPADARDGFRSEFFPYKASSTQLILEHEELRGNLEKICDSTEPADIDSAFRILLGVWRSDQDPMTVQELFLRARKESKPDLFQGMLKREACVPQWLEEKCQELKGISVRLGTGRCLVVFNGFEVSFPLSAPTPEMRELDEIVSIDQLFMRLMLLATTELND</sequence>
<keyword evidence="2" id="KW-1185">Reference proteome</keyword>
<organism evidence="1 2">
    <name type="scientific">Thiorhodovibrio frisius</name>
    <dbReference type="NCBI Taxonomy" id="631362"/>
    <lineage>
        <taxon>Bacteria</taxon>
        <taxon>Pseudomonadati</taxon>
        <taxon>Pseudomonadota</taxon>
        <taxon>Gammaproteobacteria</taxon>
        <taxon>Chromatiales</taxon>
        <taxon>Chromatiaceae</taxon>
        <taxon>Thiorhodovibrio</taxon>
    </lineage>
</organism>
<gene>
    <name evidence="1" type="ORF">Thi970DRAFT_00138</name>
</gene>
<evidence type="ECO:0000313" key="2">
    <source>
        <dbReference type="Proteomes" id="UP000002964"/>
    </source>
</evidence>
<dbReference type="EMBL" id="JH603163">
    <property type="protein sequence ID" value="EIC24001.1"/>
    <property type="molecule type" value="Genomic_DNA"/>
</dbReference>
<dbReference type="Proteomes" id="UP000002964">
    <property type="component" value="Unassembled WGS sequence"/>
</dbReference>
<dbReference type="eggNOG" id="ENOG502ZAN9">
    <property type="taxonomic scope" value="Bacteria"/>
</dbReference>
<dbReference type="STRING" id="631362.Thi970DRAFT_00138"/>
<accession>H8YVR1</accession>
<name>H8YVR1_9GAMM</name>
<evidence type="ECO:0008006" key="3">
    <source>
        <dbReference type="Google" id="ProtNLM"/>
    </source>
</evidence>
<reference evidence="1 2" key="2">
    <citation type="submission" date="2011-11" db="EMBL/GenBank/DDBJ databases">
        <authorList>
            <consortium name="US DOE Joint Genome Institute"/>
            <person name="Lucas S."/>
            <person name="Han J."/>
            <person name="Lapidus A."/>
            <person name="Cheng J.-F."/>
            <person name="Goodwin L."/>
            <person name="Pitluck S."/>
            <person name="Peters L."/>
            <person name="Ovchinnikova G."/>
            <person name="Zhang X."/>
            <person name="Detter J.C."/>
            <person name="Han C."/>
            <person name="Tapia R."/>
            <person name="Land M."/>
            <person name="Hauser L."/>
            <person name="Kyrpides N."/>
            <person name="Ivanova N."/>
            <person name="Pagani I."/>
            <person name="Vogl K."/>
            <person name="Liu Z."/>
            <person name="Overmann J."/>
            <person name="Frigaard N.-U."/>
            <person name="Bryant D."/>
            <person name="Woyke T."/>
        </authorList>
    </citation>
    <scope>NUCLEOTIDE SEQUENCE [LARGE SCALE GENOMIC DNA]</scope>
    <source>
        <strain evidence="1 2">970</strain>
    </source>
</reference>
<dbReference type="RefSeq" id="WP_009146624.1">
    <property type="nucleotide sequence ID" value="NZ_CP121471.1"/>
</dbReference>
<dbReference type="HOGENOM" id="CLU_075243_0_0_6"/>
<evidence type="ECO:0000313" key="1">
    <source>
        <dbReference type="EMBL" id="EIC24001.1"/>
    </source>
</evidence>
<dbReference type="AlphaFoldDB" id="H8YVR1"/>